<evidence type="ECO:0000256" key="8">
    <source>
        <dbReference type="ARBA" id="ARBA00023328"/>
    </source>
</evidence>
<keyword evidence="5 9" id="KW-0995">Kinetochore</keyword>
<feature type="domain" description="Chromosome segregation protein Spc25 C-terminal" evidence="12">
    <location>
        <begin position="177"/>
        <end position="245"/>
    </location>
</feature>
<dbReference type="Gene3D" id="3.30.457.50">
    <property type="entry name" value="Chromosome segregation protein Spc25"/>
    <property type="match status" value="1"/>
</dbReference>
<evidence type="ECO:0000256" key="4">
    <source>
        <dbReference type="ARBA" id="ARBA00022776"/>
    </source>
</evidence>
<dbReference type="EMBL" id="JBBXJM010000006">
    <property type="protein sequence ID" value="KAL1406328.1"/>
    <property type="molecule type" value="Genomic_DNA"/>
</dbReference>
<comment type="caution">
    <text evidence="13">The sequence shown here is derived from an EMBL/GenBank/DDBJ whole genome shotgun (WGS) entry which is preliminary data.</text>
</comment>
<gene>
    <name evidence="13" type="primary">SPC25</name>
    <name evidence="13" type="ORF">Q8F55_008027</name>
</gene>
<dbReference type="Pfam" id="PF08234">
    <property type="entry name" value="Spindle_Spc25"/>
    <property type="match status" value="1"/>
</dbReference>
<comment type="subcellular location">
    <subcellularLocation>
        <location evidence="9">Nucleus</location>
    </subcellularLocation>
    <subcellularLocation>
        <location evidence="9">Chromosome</location>
        <location evidence="9">Centromere</location>
        <location evidence="9">Kinetochore</location>
    </subcellularLocation>
</comment>
<keyword evidence="9" id="KW-0539">Nucleus</keyword>
<keyword evidence="8 9" id="KW-0137">Centromere</keyword>
<dbReference type="InterPro" id="IPR013255">
    <property type="entry name" value="Spc25_C"/>
</dbReference>
<evidence type="ECO:0000256" key="1">
    <source>
        <dbReference type="ARBA" id="ARBA00006379"/>
    </source>
</evidence>
<keyword evidence="7 9" id="KW-0131">Cell cycle</keyword>
<dbReference type="InterPro" id="IPR045143">
    <property type="entry name" value="Spc25"/>
</dbReference>
<evidence type="ECO:0000313" key="14">
    <source>
        <dbReference type="Proteomes" id="UP001565368"/>
    </source>
</evidence>
<dbReference type="RefSeq" id="XP_069206272.1">
    <property type="nucleotide sequence ID" value="XM_069356431.1"/>
</dbReference>
<keyword evidence="2 9" id="KW-0158">Chromosome</keyword>
<evidence type="ECO:0000256" key="2">
    <source>
        <dbReference type="ARBA" id="ARBA00022454"/>
    </source>
</evidence>
<evidence type="ECO:0000256" key="7">
    <source>
        <dbReference type="ARBA" id="ARBA00023306"/>
    </source>
</evidence>
<evidence type="ECO:0000259" key="12">
    <source>
        <dbReference type="Pfam" id="PF08234"/>
    </source>
</evidence>
<evidence type="ECO:0000256" key="6">
    <source>
        <dbReference type="ARBA" id="ARBA00023054"/>
    </source>
</evidence>
<evidence type="ECO:0000256" key="10">
    <source>
        <dbReference type="SAM" id="Coils"/>
    </source>
</evidence>
<feature type="compositionally biased region" description="Low complexity" evidence="11">
    <location>
        <begin position="259"/>
        <end position="286"/>
    </location>
</feature>
<evidence type="ECO:0000256" key="5">
    <source>
        <dbReference type="ARBA" id="ARBA00022838"/>
    </source>
</evidence>
<organism evidence="13 14">
    <name type="scientific">Vanrija albida</name>
    <dbReference type="NCBI Taxonomy" id="181172"/>
    <lineage>
        <taxon>Eukaryota</taxon>
        <taxon>Fungi</taxon>
        <taxon>Dikarya</taxon>
        <taxon>Basidiomycota</taxon>
        <taxon>Agaricomycotina</taxon>
        <taxon>Tremellomycetes</taxon>
        <taxon>Trichosporonales</taxon>
        <taxon>Trichosporonaceae</taxon>
        <taxon>Vanrija</taxon>
    </lineage>
</organism>
<proteinExistence type="inferred from homology"/>
<feature type="coiled-coil region" evidence="10">
    <location>
        <begin position="60"/>
        <end position="136"/>
    </location>
</feature>
<keyword evidence="6 10" id="KW-0175">Coiled coil</keyword>
<sequence>MPGTLLAPPKISLQDILDTSVSGQPEINLEWEPFQAQVDAFLRAIDTYAVSAKTEIAARANDHVNVVRELNARTEEAERQIHREQQNEHEMLAMIEMERKTVSDFTQALTGLQTKLAKVREQNASLEHDLNAIRKEVRADTATKERQGRALEEQRSKDEVELAALEGALGLSITGVAANRLLVLFTLIDPSDAKREFSFVLDCNAQDYVVPQCDPPVADMADLVQQLNADRKLHSFIKRVRRAFVALVAPPPGKFDDLAGPAAARTTTPPAAPAAAPAAPAAPAPSARPVAEANLIDI</sequence>
<accession>A0ABR3PV63</accession>
<dbReference type="GeneID" id="95989070"/>
<comment type="function">
    <text evidence="9">Acts as a component of the essential kinetochore-associated NDC80 complex, which is required for chromosome segregation and spindle checkpoint activity.</text>
</comment>
<evidence type="ECO:0000313" key="13">
    <source>
        <dbReference type="EMBL" id="KAL1406328.1"/>
    </source>
</evidence>
<dbReference type="CDD" id="cd23784">
    <property type="entry name" value="RWD_Spc25"/>
    <property type="match status" value="1"/>
</dbReference>
<name>A0ABR3PV63_9TREE</name>
<keyword evidence="4 9" id="KW-0498">Mitosis</keyword>
<keyword evidence="3 9" id="KW-0132">Cell division</keyword>
<evidence type="ECO:0000256" key="11">
    <source>
        <dbReference type="SAM" id="MobiDB-lite"/>
    </source>
</evidence>
<protein>
    <recommendedName>
        <fullName evidence="9">Kinetochore protein SPC25</fullName>
    </recommendedName>
</protein>
<evidence type="ECO:0000256" key="3">
    <source>
        <dbReference type="ARBA" id="ARBA00022618"/>
    </source>
</evidence>
<evidence type="ECO:0000256" key="9">
    <source>
        <dbReference type="RuleBase" id="RU367150"/>
    </source>
</evidence>
<feature type="region of interest" description="Disordered" evidence="11">
    <location>
        <begin position="258"/>
        <end position="286"/>
    </location>
</feature>
<dbReference type="PANTHER" id="PTHR14281">
    <property type="entry name" value="KINETOCHORE PROTEIN SPC25-RELATED"/>
    <property type="match status" value="1"/>
</dbReference>
<comment type="subunit">
    <text evidence="9">Component of the NDC80 complex.</text>
</comment>
<dbReference type="Proteomes" id="UP001565368">
    <property type="component" value="Unassembled WGS sequence"/>
</dbReference>
<reference evidence="13 14" key="1">
    <citation type="submission" date="2023-08" db="EMBL/GenBank/DDBJ databases">
        <title>Annotated Genome Sequence of Vanrija albida AlHP1.</title>
        <authorList>
            <person name="Herzog R."/>
        </authorList>
    </citation>
    <scope>NUCLEOTIDE SEQUENCE [LARGE SCALE GENOMIC DNA]</scope>
    <source>
        <strain evidence="13 14">AlHP1</strain>
    </source>
</reference>
<dbReference type="PANTHER" id="PTHR14281:SF0">
    <property type="entry name" value="KINETOCHORE PROTEIN SPC25"/>
    <property type="match status" value="1"/>
</dbReference>
<keyword evidence="14" id="KW-1185">Reference proteome</keyword>
<comment type="similarity">
    <text evidence="1 9">Belongs to the SPC25 family.</text>
</comment>